<protein>
    <submittedName>
        <fullName evidence="1">Histidine kinase</fullName>
    </submittedName>
</protein>
<dbReference type="EMBL" id="JACDXJ010000001">
    <property type="protein sequence ID" value="MBA1154894.1"/>
    <property type="molecule type" value="Genomic_DNA"/>
</dbReference>
<reference evidence="1 2" key="1">
    <citation type="submission" date="2020-07" db="EMBL/GenBank/DDBJ databases">
        <title>Draft genome and description of Microvirga mediterraneensis Marseille-Q2068 sp. nov.</title>
        <authorList>
            <person name="Boxberger M."/>
        </authorList>
    </citation>
    <scope>NUCLEOTIDE SEQUENCE [LARGE SCALE GENOMIC DNA]</scope>
    <source>
        <strain evidence="1 2">Marseille-Q2068</strain>
    </source>
</reference>
<keyword evidence="2" id="KW-1185">Reference proteome</keyword>
<keyword evidence="1" id="KW-0418">Kinase</keyword>
<keyword evidence="1" id="KW-0808">Transferase</keyword>
<sequence>MPTLFRFLFVVAVLAGLGFAAMIALATLVQPDPREISVPVHTSKTPSSS</sequence>
<organism evidence="1 2">
    <name type="scientific">Microvirga mediterraneensis</name>
    <dbReference type="NCBI Taxonomy" id="2754695"/>
    <lineage>
        <taxon>Bacteria</taxon>
        <taxon>Pseudomonadati</taxon>
        <taxon>Pseudomonadota</taxon>
        <taxon>Alphaproteobacteria</taxon>
        <taxon>Hyphomicrobiales</taxon>
        <taxon>Methylobacteriaceae</taxon>
        <taxon>Microvirga</taxon>
    </lineage>
</organism>
<evidence type="ECO:0000313" key="1">
    <source>
        <dbReference type="EMBL" id="MBA1154894.1"/>
    </source>
</evidence>
<accession>A0A838BHA9</accession>
<evidence type="ECO:0000313" key="2">
    <source>
        <dbReference type="Proteomes" id="UP000572984"/>
    </source>
</evidence>
<name>A0A838BHA9_9HYPH</name>
<dbReference type="RefSeq" id="WP_181050580.1">
    <property type="nucleotide sequence ID" value="NZ_JACDXJ010000001.1"/>
</dbReference>
<dbReference type="Proteomes" id="UP000572984">
    <property type="component" value="Unassembled WGS sequence"/>
</dbReference>
<dbReference type="AlphaFoldDB" id="A0A838BHA9"/>
<proteinExistence type="predicted"/>
<gene>
    <name evidence="1" type="ORF">H0S73_01965</name>
</gene>
<comment type="caution">
    <text evidence="1">The sequence shown here is derived from an EMBL/GenBank/DDBJ whole genome shotgun (WGS) entry which is preliminary data.</text>
</comment>
<dbReference type="GO" id="GO:0016301">
    <property type="term" value="F:kinase activity"/>
    <property type="evidence" value="ECO:0007669"/>
    <property type="project" value="UniProtKB-KW"/>
</dbReference>